<protein>
    <submittedName>
        <fullName evidence="2">Uncharacterized protein</fullName>
    </submittedName>
</protein>
<dbReference type="AlphaFoldDB" id="A0A8S9JZ38"/>
<proteinExistence type="predicted"/>
<dbReference type="EMBL" id="QGKY02000246">
    <property type="protein sequence ID" value="KAF2586797.1"/>
    <property type="molecule type" value="Genomic_DNA"/>
</dbReference>
<feature type="region of interest" description="Disordered" evidence="1">
    <location>
        <begin position="38"/>
        <end position="57"/>
    </location>
</feature>
<evidence type="ECO:0000256" key="1">
    <source>
        <dbReference type="SAM" id="MobiDB-lite"/>
    </source>
</evidence>
<name>A0A8S9JZ38_BRACR</name>
<evidence type="ECO:0000313" key="2">
    <source>
        <dbReference type="EMBL" id="KAF2586797.1"/>
    </source>
</evidence>
<gene>
    <name evidence="2" type="ORF">F2Q70_00034818</name>
</gene>
<comment type="caution">
    <text evidence="2">The sequence shown here is derived from an EMBL/GenBank/DDBJ whole genome shotgun (WGS) entry which is preliminary data.</text>
</comment>
<accession>A0A8S9JZ38</accession>
<organism evidence="2">
    <name type="scientific">Brassica cretica</name>
    <name type="common">Mustard</name>
    <dbReference type="NCBI Taxonomy" id="69181"/>
    <lineage>
        <taxon>Eukaryota</taxon>
        <taxon>Viridiplantae</taxon>
        <taxon>Streptophyta</taxon>
        <taxon>Embryophyta</taxon>
        <taxon>Tracheophyta</taxon>
        <taxon>Spermatophyta</taxon>
        <taxon>Magnoliopsida</taxon>
        <taxon>eudicotyledons</taxon>
        <taxon>Gunneridae</taxon>
        <taxon>Pentapetalae</taxon>
        <taxon>rosids</taxon>
        <taxon>malvids</taxon>
        <taxon>Brassicales</taxon>
        <taxon>Brassicaceae</taxon>
        <taxon>Brassiceae</taxon>
        <taxon>Brassica</taxon>
    </lineage>
</organism>
<sequence>MTPLTRIQEDHSRRSDLDDYRYLKPLYNDHIKVRQKVSDGMGGSTAKKANFTKESSWRERVHVHVRRANSPRCGFAA</sequence>
<reference evidence="2" key="1">
    <citation type="submission" date="2019-12" db="EMBL/GenBank/DDBJ databases">
        <title>Genome sequencing and annotation of Brassica cretica.</title>
        <authorList>
            <person name="Studholme D.J."/>
            <person name="Sarris P.F."/>
        </authorList>
    </citation>
    <scope>NUCLEOTIDE SEQUENCE</scope>
    <source>
        <strain evidence="2">PFS-102/07</strain>
        <tissue evidence="2">Leaf</tissue>
    </source>
</reference>